<reference evidence="18" key="1">
    <citation type="submission" date="2017-05" db="EMBL/GenBank/DDBJ databases">
        <title>Complete and WGS of Bordetella genogroups.</title>
        <authorList>
            <person name="Spilker T."/>
            <person name="Lipuma J."/>
        </authorList>
    </citation>
    <scope>NUCLEOTIDE SEQUENCE [LARGE SCALE GENOMIC DNA]</scope>
    <source>
        <strain evidence="18">AU8256</strain>
    </source>
</reference>
<dbReference type="InterPro" id="IPR036918">
    <property type="entry name" value="Pyrv_Knase_C_sf"/>
</dbReference>
<dbReference type="InterPro" id="IPR015806">
    <property type="entry name" value="Pyrv_Knase_insert_dom_sf"/>
</dbReference>
<dbReference type="GO" id="GO:0000287">
    <property type="term" value="F:magnesium ion binding"/>
    <property type="evidence" value="ECO:0007669"/>
    <property type="project" value="UniProtKB-UniRule"/>
</dbReference>
<comment type="pathway">
    <text evidence="2 14">Carbohydrate degradation; glycolysis; pyruvate from D-glyceraldehyde 3-phosphate: step 5/5.</text>
</comment>
<dbReference type="InterPro" id="IPR011037">
    <property type="entry name" value="Pyrv_Knase-like_insert_dom_sf"/>
</dbReference>
<evidence type="ECO:0000256" key="8">
    <source>
        <dbReference type="ARBA" id="ARBA00022777"/>
    </source>
</evidence>
<dbReference type="UniPathway" id="UPA00109">
    <property type="reaction ID" value="UER00188"/>
</dbReference>
<evidence type="ECO:0000259" key="15">
    <source>
        <dbReference type="Pfam" id="PF00224"/>
    </source>
</evidence>
<evidence type="ECO:0000256" key="2">
    <source>
        <dbReference type="ARBA" id="ARBA00004997"/>
    </source>
</evidence>
<evidence type="ECO:0000256" key="7">
    <source>
        <dbReference type="ARBA" id="ARBA00022741"/>
    </source>
</evidence>
<comment type="similarity">
    <text evidence="3 14">Belongs to the pyruvate kinase family.</text>
</comment>
<dbReference type="PROSITE" id="PS00110">
    <property type="entry name" value="PYRUVATE_KINASE"/>
    <property type="match status" value="1"/>
</dbReference>
<keyword evidence="18" id="KW-1185">Reference proteome</keyword>
<evidence type="ECO:0000256" key="4">
    <source>
        <dbReference type="ARBA" id="ARBA00012142"/>
    </source>
</evidence>
<dbReference type="InterPro" id="IPR018209">
    <property type="entry name" value="Pyrv_Knase_AS"/>
</dbReference>
<evidence type="ECO:0000256" key="6">
    <source>
        <dbReference type="ARBA" id="ARBA00022723"/>
    </source>
</evidence>
<dbReference type="InterPro" id="IPR015795">
    <property type="entry name" value="Pyrv_Knase_C"/>
</dbReference>
<dbReference type="EC" id="2.7.1.40" evidence="4 13"/>
<dbReference type="AlphaFoldDB" id="A0A261W011"/>
<comment type="cofactor">
    <cofactor evidence="1">
        <name>K(+)</name>
        <dbReference type="ChEBI" id="CHEBI:29103"/>
    </cofactor>
</comment>
<evidence type="ECO:0000256" key="10">
    <source>
        <dbReference type="ARBA" id="ARBA00022842"/>
    </source>
</evidence>
<keyword evidence="7" id="KW-0547">Nucleotide-binding</keyword>
<dbReference type="Proteomes" id="UP000215633">
    <property type="component" value="Unassembled WGS sequence"/>
</dbReference>
<dbReference type="Gene3D" id="2.40.33.10">
    <property type="entry name" value="PK beta-barrel domain-like"/>
    <property type="match status" value="1"/>
</dbReference>
<feature type="domain" description="Pyruvate kinase C-terminal" evidence="16">
    <location>
        <begin position="362"/>
        <end position="477"/>
    </location>
</feature>
<keyword evidence="5 14" id="KW-0808">Transferase</keyword>
<evidence type="ECO:0000256" key="9">
    <source>
        <dbReference type="ARBA" id="ARBA00022840"/>
    </source>
</evidence>
<evidence type="ECO:0000259" key="16">
    <source>
        <dbReference type="Pfam" id="PF02887"/>
    </source>
</evidence>
<dbReference type="NCBIfam" id="TIGR01064">
    <property type="entry name" value="pyruv_kin"/>
    <property type="match status" value="1"/>
</dbReference>
<organism evidence="17 18">
    <name type="scientific">Bordetella genomosp. 2</name>
    <dbReference type="NCBI Taxonomy" id="1983456"/>
    <lineage>
        <taxon>Bacteria</taxon>
        <taxon>Pseudomonadati</taxon>
        <taxon>Pseudomonadota</taxon>
        <taxon>Betaproteobacteria</taxon>
        <taxon>Burkholderiales</taxon>
        <taxon>Alcaligenaceae</taxon>
        <taxon>Bordetella</taxon>
    </lineage>
</organism>
<protein>
    <recommendedName>
        <fullName evidence="4 13">Pyruvate kinase</fullName>
        <ecNumber evidence="4 13">2.7.1.40</ecNumber>
    </recommendedName>
</protein>
<dbReference type="EMBL" id="NEVT01000003">
    <property type="protein sequence ID" value="OZI79072.1"/>
    <property type="molecule type" value="Genomic_DNA"/>
</dbReference>
<evidence type="ECO:0000256" key="12">
    <source>
        <dbReference type="ARBA" id="ARBA00023317"/>
    </source>
</evidence>
<keyword evidence="11 14" id="KW-0324">Glycolysis</keyword>
<dbReference type="GO" id="GO:0030955">
    <property type="term" value="F:potassium ion binding"/>
    <property type="evidence" value="ECO:0007669"/>
    <property type="project" value="UniProtKB-UniRule"/>
</dbReference>
<dbReference type="SUPFAM" id="SSF52935">
    <property type="entry name" value="PK C-terminal domain-like"/>
    <property type="match status" value="1"/>
</dbReference>
<keyword evidence="6" id="KW-0479">Metal-binding</keyword>
<dbReference type="SUPFAM" id="SSF51621">
    <property type="entry name" value="Phosphoenolpyruvate/pyruvate domain"/>
    <property type="match status" value="1"/>
</dbReference>
<gene>
    <name evidence="17" type="ORF">CAL24_03780</name>
</gene>
<keyword evidence="10 14" id="KW-0460">Magnesium</keyword>
<dbReference type="Gene3D" id="3.20.20.60">
    <property type="entry name" value="Phosphoenolpyruvate-binding domains"/>
    <property type="match status" value="1"/>
</dbReference>
<sequence length="480" mass="51790">MSVLRRTKIVATLGPASSTPEQLEALVRAGIDVARLNFSHGTADDHRERARLVREIAARQGRFVALMGDLQGPKIRIARFADKQVVLRAGQPFTLSNSHPKDAGDATIVGIDYPELVQDCKPGDELLLDDGRVVLVVDRIAADAVHTTVAVGGPLSNNKGINRRGGGLSAPSLTDKDRADILVAAELKLDYVAVSFPRYGRDIDEARQLVRAAGSEAWIIAKIERAEAVVDDEALDSLIRASDGVMVARGDLGVEVGDAELVGIQKRIIQHARTLNKVVITATQMMESMISSPLPTRAEVSDVANAVLDYTDAVMLSAESASGQYPVEAVQAMARVCLGAEKHPTTTHSHHRLGETFSRCDETIALAAMYAANHFPGVKAIIALTESGHTPLIMSRIRSGVPIYCYSPHSQTQNRVAMFRGVYTVPFDPAAYDPADLSNAAIDELKKRGRVQPGDWVILTKGDFYRDSGGTNGMKILMVE</sequence>
<dbReference type="NCBIfam" id="NF004978">
    <property type="entry name" value="PRK06354.1"/>
    <property type="match status" value="1"/>
</dbReference>
<dbReference type="Pfam" id="PF00224">
    <property type="entry name" value="PK"/>
    <property type="match status" value="1"/>
</dbReference>
<evidence type="ECO:0000256" key="5">
    <source>
        <dbReference type="ARBA" id="ARBA00022679"/>
    </source>
</evidence>
<dbReference type="PRINTS" id="PR01050">
    <property type="entry name" value="PYRUVTKNASE"/>
</dbReference>
<keyword evidence="9" id="KW-0067">ATP-binding</keyword>
<dbReference type="Pfam" id="PF02887">
    <property type="entry name" value="PK_C"/>
    <property type="match status" value="1"/>
</dbReference>
<evidence type="ECO:0000256" key="3">
    <source>
        <dbReference type="ARBA" id="ARBA00008663"/>
    </source>
</evidence>
<evidence type="ECO:0000313" key="18">
    <source>
        <dbReference type="Proteomes" id="UP000215633"/>
    </source>
</evidence>
<keyword evidence="8 14" id="KW-0418">Kinase</keyword>
<dbReference type="GO" id="GO:0016301">
    <property type="term" value="F:kinase activity"/>
    <property type="evidence" value="ECO:0007669"/>
    <property type="project" value="UniProtKB-KW"/>
</dbReference>
<evidence type="ECO:0000313" key="17">
    <source>
        <dbReference type="EMBL" id="OZI79072.1"/>
    </source>
</evidence>
<evidence type="ECO:0000256" key="11">
    <source>
        <dbReference type="ARBA" id="ARBA00023152"/>
    </source>
</evidence>
<dbReference type="SUPFAM" id="SSF50800">
    <property type="entry name" value="PK beta-barrel domain-like"/>
    <property type="match status" value="1"/>
</dbReference>
<dbReference type="InterPro" id="IPR015793">
    <property type="entry name" value="Pyrv_Knase_brl"/>
</dbReference>
<comment type="caution">
    <text evidence="17">The sequence shown here is derived from an EMBL/GenBank/DDBJ whole genome shotgun (WGS) entry which is preliminary data.</text>
</comment>
<dbReference type="GO" id="GO:0004743">
    <property type="term" value="F:pyruvate kinase activity"/>
    <property type="evidence" value="ECO:0007669"/>
    <property type="project" value="UniProtKB-UniRule"/>
</dbReference>
<dbReference type="InterPro" id="IPR001697">
    <property type="entry name" value="Pyr_Knase"/>
</dbReference>
<dbReference type="FunFam" id="2.40.33.10:FF:000001">
    <property type="entry name" value="Pyruvate kinase"/>
    <property type="match status" value="1"/>
</dbReference>
<proteinExistence type="inferred from homology"/>
<evidence type="ECO:0000256" key="1">
    <source>
        <dbReference type="ARBA" id="ARBA00001958"/>
    </source>
</evidence>
<feature type="domain" description="Pyruvate kinase barrel" evidence="15">
    <location>
        <begin position="5"/>
        <end position="330"/>
    </location>
</feature>
<dbReference type="Gene3D" id="3.40.1380.20">
    <property type="entry name" value="Pyruvate kinase, C-terminal domain"/>
    <property type="match status" value="1"/>
</dbReference>
<keyword evidence="12 17" id="KW-0670">Pyruvate</keyword>
<evidence type="ECO:0000256" key="13">
    <source>
        <dbReference type="NCBIfam" id="TIGR01064"/>
    </source>
</evidence>
<accession>A0A261W011</accession>
<dbReference type="RefSeq" id="WP_028356753.1">
    <property type="nucleotide sequence ID" value="NZ_NEVT01000003.1"/>
</dbReference>
<dbReference type="PANTHER" id="PTHR11817">
    <property type="entry name" value="PYRUVATE KINASE"/>
    <property type="match status" value="1"/>
</dbReference>
<dbReference type="NCBIfam" id="NF004491">
    <property type="entry name" value="PRK05826.1"/>
    <property type="match status" value="1"/>
</dbReference>
<name>A0A261W011_9BORD</name>
<dbReference type="InterPro" id="IPR015813">
    <property type="entry name" value="Pyrv/PenolPyrv_kinase-like_dom"/>
</dbReference>
<dbReference type="GO" id="GO:0005524">
    <property type="term" value="F:ATP binding"/>
    <property type="evidence" value="ECO:0007669"/>
    <property type="project" value="UniProtKB-KW"/>
</dbReference>
<dbReference type="InterPro" id="IPR040442">
    <property type="entry name" value="Pyrv_kinase-like_dom_sf"/>
</dbReference>
<comment type="catalytic activity">
    <reaction evidence="14">
        <text>pyruvate + ATP = phosphoenolpyruvate + ADP + H(+)</text>
        <dbReference type="Rhea" id="RHEA:18157"/>
        <dbReference type="ChEBI" id="CHEBI:15361"/>
        <dbReference type="ChEBI" id="CHEBI:15378"/>
        <dbReference type="ChEBI" id="CHEBI:30616"/>
        <dbReference type="ChEBI" id="CHEBI:58702"/>
        <dbReference type="ChEBI" id="CHEBI:456216"/>
        <dbReference type="EC" id="2.7.1.40"/>
    </reaction>
</comment>
<evidence type="ECO:0000256" key="14">
    <source>
        <dbReference type="RuleBase" id="RU000504"/>
    </source>
</evidence>